<sequence length="533" mass="55385">MPAAIGVAILGEVGLDVIIGSTLAGVSAETLVGYAALTVGTIGLQYGAQALLGGEKRADHQITVRQAVAPRRRVLGQAKLGGVIFALETLKYNDTNKVLYRGAVHCVGPVAILQYWLGDVKTGLAAGPGGSVPDSVYQGKIVIEAHAGTDDQPASSALLKLPYWSASKRLAGLCYSVVVATPLKKGSQIFPEGAPDVRLLVAGAPSYDPRSGATAYTDNAAIVLLDYLTHASGYGLALAGIDLASFAALADVCDEPVALVVPDPNGATAEMRYRSWGAYDCAEVLARPGIWPGKGSARRCPTRGPEARDHHGRSAALAGAARAIRRGVVAARRHALRRPDLPGPRAGRGLAHSPVEGRADRSVPHAGAGPGHAPRDRDGTQHGLADRPLRAPARALESRLRRQRADLPAADHASGAGDGRHGVGGQLPDCGPRAARVGRLRRAAGPGRRAGARDDALARRAPAHDRRSAGRQGPPGILAVAVRPWLRDTYPAGTAIMFGAPVGTMRLASDDTAAMSLQLSRTGTVKIEFVKAF</sequence>
<evidence type="ECO:0000256" key="1">
    <source>
        <dbReference type="SAM" id="MobiDB-lite"/>
    </source>
</evidence>
<organism evidence="2 3">
    <name type="scientific">Methylobacterium tardum</name>
    <dbReference type="NCBI Taxonomy" id="374432"/>
    <lineage>
        <taxon>Bacteria</taxon>
        <taxon>Pseudomonadati</taxon>
        <taxon>Pseudomonadota</taxon>
        <taxon>Alphaproteobacteria</taxon>
        <taxon>Hyphomicrobiales</taxon>
        <taxon>Methylobacteriaceae</taxon>
        <taxon>Methylobacterium</taxon>
    </lineage>
</organism>
<dbReference type="EMBL" id="BSPL01000017">
    <property type="protein sequence ID" value="GLS70800.1"/>
    <property type="molecule type" value="Genomic_DNA"/>
</dbReference>
<dbReference type="RefSeq" id="WP_238198299.1">
    <property type="nucleotide sequence ID" value="NZ_BPQZ01000023.1"/>
</dbReference>
<dbReference type="AlphaFoldDB" id="A0AA37TF52"/>
<proteinExistence type="predicted"/>
<reference evidence="3" key="1">
    <citation type="journal article" date="2019" name="Int. J. Syst. Evol. Microbiol.">
        <title>The Global Catalogue of Microorganisms (GCM) 10K type strain sequencing project: providing services to taxonomists for standard genome sequencing and annotation.</title>
        <authorList>
            <consortium name="The Broad Institute Genomics Platform"/>
            <consortium name="The Broad Institute Genome Sequencing Center for Infectious Disease"/>
            <person name="Wu L."/>
            <person name="Ma J."/>
        </authorList>
    </citation>
    <scope>NUCLEOTIDE SEQUENCE [LARGE SCALE GENOMIC DNA]</scope>
    <source>
        <strain evidence="3">NBRC 103632</strain>
    </source>
</reference>
<protein>
    <submittedName>
        <fullName evidence="2">Uncharacterized protein</fullName>
    </submittedName>
</protein>
<evidence type="ECO:0000313" key="3">
    <source>
        <dbReference type="Proteomes" id="UP001157440"/>
    </source>
</evidence>
<evidence type="ECO:0000313" key="2">
    <source>
        <dbReference type="EMBL" id="GLS70800.1"/>
    </source>
</evidence>
<keyword evidence="3" id="KW-1185">Reference proteome</keyword>
<gene>
    <name evidence="2" type="ORF">GCM10007890_28130</name>
</gene>
<feature type="compositionally biased region" description="Basic and acidic residues" evidence="1">
    <location>
        <begin position="451"/>
        <end position="468"/>
    </location>
</feature>
<feature type="compositionally biased region" description="Basic and acidic residues" evidence="1">
    <location>
        <begin position="396"/>
        <end position="405"/>
    </location>
</feature>
<dbReference type="Proteomes" id="UP001157440">
    <property type="component" value="Unassembled WGS sequence"/>
</dbReference>
<name>A0AA37TF52_9HYPH</name>
<feature type="compositionally biased region" description="Basic and acidic residues" evidence="1">
    <location>
        <begin position="373"/>
        <end position="389"/>
    </location>
</feature>
<feature type="region of interest" description="Disordered" evidence="1">
    <location>
        <begin position="334"/>
        <end position="475"/>
    </location>
</feature>
<accession>A0AA37TF52</accession>
<comment type="caution">
    <text evidence="2">The sequence shown here is derived from an EMBL/GenBank/DDBJ whole genome shotgun (WGS) entry which is preliminary data.</text>
</comment>